<feature type="non-terminal residue" evidence="12">
    <location>
        <position position="1"/>
    </location>
</feature>
<dbReference type="GO" id="GO:0016567">
    <property type="term" value="P:protein ubiquitination"/>
    <property type="evidence" value="ECO:0007669"/>
    <property type="project" value="InterPro"/>
</dbReference>
<feature type="domain" description="RING-type" evidence="11">
    <location>
        <begin position="44"/>
        <end position="266"/>
    </location>
</feature>
<sequence>IMLQYKKWQTEDVINSYFDDQQKFYESCGLPFGKPSKNTFAIKQNYYCVICCETRVSTPVYSLTCGHEFCINCYYHYINNEISNSKLITCIIPECPYTIPHRDIDEIILVVESANSVKVRKALSSNPLLIATAKVYIDSHENFKWCPATDCTHFTEIDKKPIDISIVPIVGCADHHEFCFECNYENHLPCPCWIVRLWIKKCEDDSETANWIDANTNACPKCQASIEKNGGCNHMTCRKCQFNFCWICLGDWKDHNNSYYSCNKFKPDSEDSEVANRKIKSKVSLQRYLHFYKRFSIHESSMQGDQSTLSKLHDLTIKEHETNLSWTDIQFLPDAFIALANGRKTLKWTYCFAYYLADSNFSEIFESNQDYLNKTVEDLSGIFQNMLDKHNKNKVAQIINLSELITSRRKMLISGAEMNLKEHLLRFEA</sequence>
<dbReference type="Pfam" id="PF19422">
    <property type="entry name" value="Ariadne"/>
    <property type="match status" value="1"/>
</dbReference>
<dbReference type="InterPro" id="IPR013083">
    <property type="entry name" value="Znf_RING/FYVE/PHD"/>
</dbReference>
<evidence type="ECO:0000256" key="3">
    <source>
        <dbReference type="ARBA" id="ARBA00022679"/>
    </source>
</evidence>
<dbReference type="GO" id="GO:0061630">
    <property type="term" value="F:ubiquitin protein ligase activity"/>
    <property type="evidence" value="ECO:0007669"/>
    <property type="project" value="UniProtKB-EC"/>
</dbReference>
<dbReference type="PANTHER" id="PTHR11685">
    <property type="entry name" value="RBR FAMILY RING FINGER AND IBR DOMAIN-CONTAINING"/>
    <property type="match status" value="1"/>
</dbReference>
<dbReference type="OMA" id="QRAHVVN"/>
<dbReference type="AlphaFoldDB" id="A3GGT4"/>
<organism evidence="12 13">
    <name type="scientific">Scheffersomyces stipitis (strain ATCC 58785 / CBS 6054 / NBRC 10063 / NRRL Y-11545)</name>
    <name type="common">Yeast</name>
    <name type="synonym">Pichia stipitis</name>
    <dbReference type="NCBI Taxonomy" id="322104"/>
    <lineage>
        <taxon>Eukaryota</taxon>
        <taxon>Fungi</taxon>
        <taxon>Dikarya</taxon>
        <taxon>Ascomycota</taxon>
        <taxon>Saccharomycotina</taxon>
        <taxon>Pichiomycetes</taxon>
        <taxon>Debaryomycetaceae</taxon>
        <taxon>Scheffersomyces</taxon>
    </lineage>
</organism>
<proteinExistence type="predicted"/>
<dbReference type="PROSITE" id="PS00518">
    <property type="entry name" value="ZF_RING_1"/>
    <property type="match status" value="1"/>
</dbReference>
<dbReference type="InterPro" id="IPR002867">
    <property type="entry name" value="IBR_dom"/>
</dbReference>
<protein>
    <recommendedName>
        <fullName evidence="2">RBR-type E3 ubiquitin transferase</fullName>
        <ecNumber evidence="2">2.3.2.31</ecNumber>
    </recommendedName>
</protein>
<dbReference type="InterPro" id="IPR031127">
    <property type="entry name" value="E3_UB_ligase_RBR"/>
</dbReference>
<gene>
    <name evidence="12" type="ORF">PICST_52835</name>
</gene>
<dbReference type="eggNOG" id="KOG1815">
    <property type="taxonomic scope" value="Eukaryota"/>
</dbReference>
<comment type="catalytic activity">
    <reaction evidence="1">
        <text>[E2 ubiquitin-conjugating enzyme]-S-ubiquitinyl-L-cysteine + [acceptor protein]-L-lysine = [E2 ubiquitin-conjugating enzyme]-L-cysteine + [acceptor protein]-N(6)-ubiquitinyl-L-lysine.</text>
        <dbReference type="EC" id="2.3.2.31"/>
    </reaction>
</comment>
<name>A3GGT4_PICST</name>
<dbReference type="STRING" id="322104.A3GGT4"/>
<dbReference type="Gene3D" id="3.30.40.10">
    <property type="entry name" value="Zinc/RING finger domain, C3HC4 (zinc finger)"/>
    <property type="match status" value="1"/>
</dbReference>
<dbReference type="InterPro" id="IPR045840">
    <property type="entry name" value="Ariadne"/>
</dbReference>
<keyword evidence="13" id="KW-1185">Reference proteome</keyword>
<dbReference type="GO" id="GO:0008270">
    <property type="term" value="F:zinc ion binding"/>
    <property type="evidence" value="ECO:0007669"/>
    <property type="project" value="UniProtKB-KW"/>
</dbReference>
<evidence type="ECO:0000259" key="10">
    <source>
        <dbReference type="PROSITE" id="PS50089"/>
    </source>
</evidence>
<evidence type="ECO:0000313" key="13">
    <source>
        <dbReference type="Proteomes" id="UP000002258"/>
    </source>
</evidence>
<dbReference type="SMART" id="SM00647">
    <property type="entry name" value="IBR"/>
    <property type="match status" value="2"/>
</dbReference>
<dbReference type="EC" id="2.3.2.31" evidence="2"/>
<evidence type="ECO:0000256" key="4">
    <source>
        <dbReference type="ARBA" id="ARBA00022723"/>
    </source>
</evidence>
<dbReference type="GeneID" id="4851483"/>
<dbReference type="OrthoDB" id="10009520at2759"/>
<dbReference type="PROSITE" id="PS50089">
    <property type="entry name" value="ZF_RING_2"/>
    <property type="match status" value="1"/>
</dbReference>
<dbReference type="Pfam" id="PF01485">
    <property type="entry name" value="IBR"/>
    <property type="match status" value="1"/>
</dbReference>
<keyword evidence="8" id="KW-0862">Zinc</keyword>
<evidence type="ECO:0000256" key="6">
    <source>
        <dbReference type="ARBA" id="ARBA00022771"/>
    </source>
</evidence>
<evidence type="ECO:0000313" key="12">
    <source>
        <dbReference type="EMBL" id="EAZ63976.2"/>
    </source>
</evidence>
<dbReference type="Proteomes" id="UP000002258">
    <property type="component" value="Chromosome 1"/>
</dbReference>
<feature type="domain" description="RING-type" evidence="10">
    <location>
        <begin position="48"/>
        <end position="96"/>
    </location>
</feature>
<accession>A3GGT4</accession>
<dbReference type="Pfam" id="PF00097">
    <property type="entry name" value="zf-C3HC4"/>
    <property type="match status" value="1"/>
</dbReference>
<evidence type="ECO:0000256" key="7">
    <source>
        <dbReference type="ARBA" id="ARBA00022786"/>
    </source>
</evidence>
<dbReference type="InterPro" id="IPR018957">
    <property type="entry name" value="Znf_C3HC4_RING-type"/>
</dbReference>
<dbReference type="SUPFAM" id="SSF57850">
    <property type="entry name" value="RING/U-box"/>
    <property type="match status" value="2"/>
</dbReference>
<dbReference type="HOGENOM" id="CLU_009823_4_1_1"/>
<evidence type="ECO:0000256" key="8">
    <source>
        <dbReference type="ARBA" id="ARBA00022833"/>
    </source>
</evidence>
<reference evidence="12 13" key="1">
    <citation type="journal article" date="2007" name="Nat. Biotechnol.">
        <title>Genome sequence of the lignocellulose-bioconverting and xylose-fermenting yeast Pichia stipitis.</title>
        <authorList>
            <person name="Jeffries T.W."/>
            <person name="Grigoriev I.V."/>
            <person name="Grimwood J."/>
            <person name="Laplaza J.M."/>
            <person name="Aerts A."/>
            <person name="Salamov A."/>
            <person name="Schmutz J."/>
            <person name="Lindquist E."/>
            <person name="Dehal P."/>
            <person name="Shapiro H."/>
            <person name="Jin Y.S."/>
            <person name="Passoth V."/>
            <person name="Richardson P.M."/>
        </authorList>
    </citation>
    <scope>NUCLEOTIDE SEQUENCE [LARGE SCALE GENOMIC DNA]</scope>
    <source>
        <strain evidence="13">ATCC 58785 / CBS 6054 / NBRC 10063 / NRRL Y-11545</strain>
    </source>
</reference>
<evidence type="ECO:0000256" key="2">
    <source>
        <dbReference type="ARBA" id="ARBA00012251"/>
    </source>
</evidence>
<dbReference type="PROSITE" id="PS51873">
    <property type="entry name" value="TRIAD"/>
    <property type="match status" value="1"/>
</dbReference>
<dbReference type="InterPro" id="IPR017907">
    <property type="entry name" value="Znf_RING_CS"/>
</dbReference>
<dbReference type="FunFam" id="1.20.120.1750:FF:000002">
    <property type="entry name" value="RBR-type E3 ubiquitin transferase"/>
    <property type="match status" value="1"/>
</dbReference>
<keyword evidence="6 9" id="KW-0863">Zinc-finger</keyword>
<keyword evidence="3" id="KW-0808">Transferase</keyword>
<dbReference type="Pfam" id="PF22191">
    <property type="entry name" value="IBR_1"/>
    <property type="match status" value="1"/>
</dbReference>
<dbReference type="Gene3D" id="1.20.120.1750">
    <property type="match status" value="1"/>
</dbReference>
<dbReference type="RefSeq" id="XP_001387999.2">
    <property type="nucleotide sequence ID" value="XM_001387962.1"/>
</dbReference>
<dbReference type="InterPro" id="IPR001841">
    <property type="entry name" value="Znf_RING"/>
</dbReference>
<dbReference type="FunCoup" id="A3GGT4">
    <property type="interactions" value="624"/>
</dbReference>
<dbReference type="KEGG" id="pic:PICST_52835"/>
<keyword evidence="5" id="KW-0677">Repeat</keyword>
<dbReference type="InParanoid" id="A3GGT4"/>
<evidence type="ECO:0000256" key="5">
    <source>
        <dbReference type="ARBA" id="ARBA00022737"/>
    </source>
</evidence>
<evidence type="ECO:0000256" key="1">
    <source>
        <dbReference type="ARBA" id="ARBA00001798"/>
    </source>
</evidence>
<keyword evidence="7" id="KW-0833">Ubl conjugation pathway</keyword>
<evidence type="ECO:0000256" key="9">
    <source>
        <dbReference type="PROSITE-ProRule" id="PRU00175"/>
    </source>
</evidence>
<keyword evidence="4" id="KW-0479">Metal-binding</keyword>
<comment type="caution">
    <text evidence="12">The sequence shown here is derived from an EMBL/GenBank/DDBJ whole genome shotgun (WGS) entry which is preliminary data.</text>
</comment>
<evidence type="ECO:0000259" key="11">
    <source>
        <dbReference type="PROSITE" id="PS51873"/>
    </source>
</evidence>
<dbReference type="EMBL" id="AAVQ01000001">
    <property type="protein sequence ID" value="EAZ63976.2"/>
    <property type="molecule type" value="Genomic_DNA"/>
</dbReference>
<dbReference type="InterPro" id="IPR044066">
    <property type="entry name" value="TRIAD_supradom"/>
</dbReference>